<reference evidence="1" key="1">
    <citation type="submission" date="2021-02" db="EMBL/GenBank/DDBJ databases">
        <authorList>
            <person name="Nowell W R."/>
        </authorList>
    </citation>
    <scope>NUCLEOTIDE SEQUENCE</scope>
</reference>
<proteinExistence type="predicted"/>
<protein>
    <submittedName>
        <fullName evidence="1">Uncharacterized protein</fullName>
    </submittedName>
</protein>
<dbReference type="EMBL" id="CAJNOR010004960">
    <property type="protein sequence ID" value="CAF1537415.1"/>
    <property type="molecule type" value="Genomic_DNA"/>
</dbReference>
<sequence length="77" mass="8742">MDRSKLHAIPQMTDEEFLKELTEDDDTLGGALSRASEEDPYEVIFDDKLDDQLTVQDNIDGEWVHLMTAGPLSVNYI</sequence>
<dbReference type="Proteomes" id="UP000663828">
    <property type="component" value="Unassembled WGS sequence"/>
</dbReference>
<evidence type="ECO:0000313" key="1">
    <source>
        <dbReference type="EMBL" id="CAF1537415.1"/>
    </source>
</evidence>
<evidence type="ECO:0000313" key="2">
    <source>
        <dbReference type="Proteomes" id="UP000663828"/>
    </source>
</evidence>
<dbReference type="AlphaFoldDB" id="A0A815VLT8"/>
<gene>
    <name evidence="1" type="ORF">XAT740_LOCUS41923</name>
</gene>
<keyword evidence="2" id="KW-1185">Reference proteome</keyword>
<comment type="caution">
    <text evidence="1">The sequence shown here is derived from an EMBL/GenBank/DDBJ whole genome shotgun (WGS) entry which is preliminary data.</text>
</comment>
<organism evidence="1 2">
    <name type="scientific">Adineta ricciae</name>
    <name type="common">Rotifer</name>
    <dbReference type="NCBI Taxonomy" id="249248"/>
    <lineage>
        <taxon>Eukaryota</taxon>
        <taxon>Metazoa</taxon>
        <taxon>Spiralia</taxon>
        <taxon>Gnathifera</taxon>
        <taxon>Rotifera</taxon>
        <taxon>Eurotatoria</taxon>
        <taxon>Bdelloidea</taxon>
        <taxon>Adinetida</taxon>
        <taxon>Adinetidae</taxon>
        <taxon>Adineta</taxon>
    </lineage>
</organism>
<feature type="non-terminal residue" evidence="1">
    <location>
        <position position="1"/>
    </location>
</feature>
<name>A0A815VLT8_ADIRI</name>
<accession>A0A815VLT8</accession>